<dbReference type="AlphaFoldDB" id="A0A3B0WKE5"/>
<name>A0A3B0WKE5_9ZZZZ</name>
<dbReference type="EMBL" id="UOFB01000412">
    <property type="protein sequence ID" value="VAW49909.1"/>
    <property type="molecule type" value="Genomic_DNA"/>
</dbReference>
<proteinExistence type="predicted"/>
<sequence>MKHVVVGSGIVGLLIARGLQAFGKKVVLIEAQDEIGGLLGKSYEYKGLRFDYGTHLVPTTGNVDLDELILGKKLKYTKDWVRLPVIKSGNFTNGWFNTQSPYIDLHCLNKKKYAQVCVEMLNAKESKKDINTLREQLETSFGKVVTQTIYAPALNKLFGVGISSLIKDAYRIFIPPRVILGSPMVNQALKQSSYFDEKLAYSSVDESRHLSCMHFYPRKNGVFDWVLKMQKTFLKQGGELYKSTTLSQLKPSKKGIKCTFSNGQKINADSLWWTASPLLLFSLLGKTVKLKKRVSFRQTHLVHFVFNQKFLTDVSFFTCFDPDFQSFRVTLYPCIHKTSDDMFHCTVEVLNQLKKMDKSILIADIEEELKKMGAVSRKAKKIHATVQSLGNTFPVKDVAFREMVQKIKQIEQTLPNNIHLEGVAKGHSFFMRDVLLDAYKALKKSVKNKE</sequence>
<dbReference type="SUPFAM" id="SSF51905">
    <property type="entry name" value="FAD/NAD(P)-binding domain"/>
    <property type="match status" value="1"/>
</dbReference>
<dbReference type="PANTHER" id="PTHR43734">
    <property type="entry name" value="PHYTOENE DESATURASE"/>
    <property type="match status" value="1"/>
</dbReference>
<dbReference type="Pfam" id="PF13450">
    <property type="entry name" value="NAD_binding_8"/>
    <property type="match status" value="1"/>
</dbReference>
<gene>
    <name evidence="1" type="ORF">MNBD_GAMMA04-23</name>
</gene>
<reference evidence="1" key="1">
    <citation type="submission" date="2018-06" db="EMBL/GenBank/DDBJ databases">
        <authorList>
            <person name="Zhirakovskaya E."/>
        </authorList>
    </citation>
    <scope>NUCLEOTIDE SEQUENCE</scope>
</reference>
<evidence type="ECO:0008006" key="2">
    <source>
        <dbReference type="Google" id="ProtNLM"/>
    </source>
</evidence>
<evidence type="ECO:0000313" key="1">
    <source>
        <dbReference type="EMBL" id="VAW49909.1"/>
    </source>
</evidence>
<accession>A0A3B0WKE5</accession>
<dbReference type="Gene3D" id="3.50.50.60">
    <property type="entry name" value="FAD/NAD(P)-binding domain"/>
    <property type="match status" value="1"/>
</dbReference>
<dbReference type="PANTHER" id="PTHR43734:SF4">
    <property type="entry name" value="AMINE OXIDASE DOMAIN-CONTAINING PROTEIN"/>
    <property type="match status" value="1"/>
</dbReference>
<organism evidence="1">
    <name type="scientific">hydrothermal vent metagenome</name>
    <dbReference type="NCBI Taxonomy" id="652676"/>
    <lineage>
        <taxon>unclassified sequences</taxon>
        <taxon>metagenomes</taxon>
        <taxon>ecological metagenomes</taxon>
    </lineage>
</organism>
<protein>
    <recommendedName>
        <fullName evidence="2">Amine oxidase domain-containing protein</fullName>
    </recommendedName>
</protein>
<dbReference type="InterPro" id="IPR036188">
    <property type="entry name" value="FAD/NAD-bd_sf"/>
</dbReference>